<dbReference type="Gene3D" id="1.10.260.40">
    <property type="entry name" value="lambda repressor-like DNA-binding domains"/>
    <property type="match status" value="1"/>
</dbReference>
<dbReference type="SUPFAM" id="SSF51182">
    <property type="entry name" value="RmlC-like cupins"/>
    <property type="match status" value="1"/>
</dbReference>
<dbReference type="AlphaFoldDB" id="A0A1I0Z6Q5"/>
<feature type="domain" description="HTH cro/C1-type" evidence="2">
    <location>
        <begin position="16"/>
        <end position="70"/>
    </location>
</feature>
<sequence length="191" mass="20991">MKQDELGTEDLIRQRLRSLRVSRGLSLDALGARCHLTPSTISRIETGHRRLAFDQLVPLARALGTSIDALVEPAGDDDVVIRPEPQHAAGLTTWLLSPERALPGITVAKMRIGTDRPREPAERRVHPGREWFLVLSGTVRLELGDRVLLVRAGEAASFSTMVPHAVLAHEGTVEVLSIFDVDGERTHLHEG</sequence>
<dbReference type="InterPro" id="IPR011051">
    <property type="entry name" value="RmlC_Cupin_sf"/>
</dbReference>
<dbReference type="RefSeq" id="WP_090033195.1">
    <property type="nucleotide sequence ID" value="NZ_BONM01000004.1"/>
</dbReference>
<dbReference type="PANTHER" id="PTHR46797">
    <property type="entry name" value="HTH-TYPE TRANSCRIPTIONAL REGULATOR"/>
    <property type="match status" value="1"/>
</dbReference>
<gene>
    <name evidence="3" type="ORF">SAMN05421867_109172</name>
</gene>
<evidence type="ECO:0000256" key="1">
    <source>
        <dbReference type="ARBA" id="ARBA00023125"/>
    </source>
</evidence>
<keyword evidence="4" id="KW-1185">Reference proteome</keyword>
<evidence type="ECO:0000259" key="2">
    <source>
        <dbReference type="PROSITE" id="PS50943"/>
    </source>
</evidence>
<dbReference type="Pfam" id="PF07883">
    <property type="entry name" value="Cupin_2"/>
    <property type="match status" value="1"/>
</dbReference>
<dbReference type="PANTHER" id="PTHR46797:SF1">
    <property type="entry name" value="METHYLPHOSPHONATE SYNTHASE"/>
    <property type="match status" value="1"/>
</dbReference>
<keyword evidence="1" id="KW-0238">DNA-binding</keyword>
<dbReference type="SUPFAM" id="SSF47413">
    <property type="entry name" value="lambda repressor-like DNA-binding domains"/>
    <property type="match status" value="1"/>
</dbReference>
<organism evidence="3 4">
    <name type="scientific">Cellulomonas marina</name>
    <dbReference type="NCBI Taxonomy" id="988821"/>
    <lineage>
        <taxon>Bacteria</taxon>
        <taxon>Bacillati</taxon>
        <taxon>Actinomycetota</taxon>
        <taxon>Actinomycetes</taxon>
        <taxon>Micrococcales</taxon>
        <taxon>Cellulomonadaceae</taxon>
        <taxon>Cellulomonas</taxon>
    </lineage>
</organism>
<protein>
    <submittedName>
        <fullName evidence="3">Cupin domain-containing protein</fullName>
    </submittedName>
</protein>
<evidence type="ECO:0000313" key="4">
    <source>
        <dbReference type="Proteomes" id="UP000199012"/>
    </source>
</evidence>
<name>A0A1I0Z6Q5_9CELL</name>
<dbReference type="InterPro" id="IPR010982">
    <property type="entry name" value="Lambda_DNA-bd_dom_sf"/>
</dbReference>
<accession>A0A1I0Z6Q5</accession>
<dbReference type="GO" id="GO:0003700">
    <property type="term" value="F:DNA-binding transcription factor activity"/>
    <property type="evidence" value="ECO:0007669"/>
    <property type="project" value="TreeGrafter"/>
</dbReference>
<dbReference type="EMBL" id="FOKA01000009">
    <property type="protein sequence ID" value="SFB20260.1"/>
    <property type="molecule type" value="Genomic_DNA"/>
</dbReference>
<dbReference type="Pfam" id="PF13560">
    <property type="entry name" value="HTH_31"/>
    <property type="match status" value="1"/>
</dbReference>
<dbReference type="Gene3D" id="2.60.120.10">
    <property type="entry name" value="Jelly Rolls"/>
    <property type="match status" value="1"/>
</dbReference>
<dbReference type="GO" id="GO:0003677">
    <property type="term" value="F:DNA binding"/>
    <property type="evidence" value="ECO:0007669"/>
    <property type="project" value="UniProtKB-KW"/>
</dbReference>
<dbReference type="STRING" id="988821.SAMN05421867_109172"/>
<dbReference type="InterPro" id="IPR050807">
    <property type="entry name" value="TransReg_Diox_bact_type"/>
</dbReference>
<dbReference type="OrthoDB" id="513181at2"/>
<dbReference type="InterPro" id="IPR013096">
    <property type="entry name" value="Cupin_2"/>
</dbReference>
<dbReference type="PROSITE" id="PS50943">
    <property type="entry name" value="HTH_CROC1"/>
    <property type="match status" value="1"/>
</dbReference>
<dbReference type="SMART" id="SM00530">
    <property type="entry name" value="HTH_XRE"/>
    <property type="match status" value="1"/>
</dbReference>
<dbReference type="Proteomes" id="UP000199012">
    <property type="component" value="Unassembled WGS sequence"/>
</dbReference>
<dbReference type="InterPro" id="IPR001387">
    <property type="entry name" value="Cro/C1-type_HTH"/>
</dbReference>
<dbReference type="CDD" id="cd00093">
    <property type="entry name" value="HTH_XRE"/>
    <property type="match status" value="1"/>
</dbReference>
<reference evidence="3 4" key="1">
    <citation type="submission" date="2016-10" db="EMBL/GenBank/DDBJ databases">
        <authorList>
            <person name="de Groot N.N."/>
        </authorList>
    </citation>
    <scope>NUCLEOTIDE SEQUENCE [LARGE SCALE GENOMIC DNA]</scope>
    <source>
        <strain evidence="3 4">CGMCC 4.6945</strain>
    </source>
</reference>
<evidence type="ECO:0000313" key="3">
    <source>
        <dbReference type="EMBL" id="SFB20260.1"/>
    </source>
</evidence>
<proteinExistence type="predicted"/>
<dbReference type="CDD" id="cd02209">
    <property type="entry name" value="cupin_XRE_C"/>
    <property type="match status" value="1"/>
</dbReference>
<dbReference type="InterPro" id="IPR014710">
    <property type="entry name" value="RmlC-like_jellyroll"/>
</dbReference>
<dbReference type="GO" id="GO:0005829">
    <property type="term" value="C:cytosol"/>
    <property type="evidence" value="ECO:0007669"/>
    <property type="project" value="TreeGrafter"/>
</dbReference>